<dbReference type="PATRIC" id="fig|1094563.3.peg.588"/>
<evidence type="ECO:0000313" key="1">
    <source>
        <dbReference type="EMBL" id="EJF79986.1"/>
    </source>
</evidence>
<gene>
    <name evidence="1" type="ORF">MCQ_00529</name>
</gene>
<dbReference type="EMBL" id="AILU01000018">
    <property type="protein sequence ID" value="EJF79986.1"/>
    <property type="molecule type" value="Genomic_DNA"/>
</dbReference>
<proteinExistence type="predicted"/>
<evidence type="ECO:0000313" key="2">
    <source>
        <dbReference type="Proteomes" id="UP000008947"/>
    </source>
</evidence>
<sequence length="109" mass="12574">MCSYSMGLVFEARGVFCIAVVVFDFTDEGAAGWGDVTLFVVVEGAGVWRQCWSVPSLYACGSRAYGFGWLWLSKERVFYFIFGFTFPFIYEGVRCVRILWDWFLKHVVF</sequence>
<accession>J0Q4D5</accession>
<organism evidence="1 2">
    <name type="scientific">Candidatus Bartonella washoeensis Sb944nv</name>
    <dbReference type="NCBI Taxonomy" id="1094563"/>
    <lineage>
        <taxon>Bacteria</taxon>
        <taxon>Pseudomonadati</taxon>
        <taxon>Pseudomonadota</taxon>
        <taxon>Alphaproteobacteria</taxon>
        <taxon>Hyphomicrobiales</taxon>
        <taxon>Bartonellaceae</taxon>
        <taxon>Bartonella</taxon>
    </lineage>
</organism>
<reference evidence="1 2" key="1">
    <citation type="submission" date="2012-03" db="EMBL/GenBank/DDBJ databases">
        <title>The Genome Sequence of Bartonella washoensis Sb944nv.</title>
        <authorList>
            <consortium name="The Broad Institute Genome Sequencing Platform"/>
            <consortium name="The Broad Institute Genome Sequencing Center for Infectious Disease"/>
            <person name="Feldgarden M."/>
            <person name="Kirby J."/>
            <person name="Kosoy M."/>
            <person name="Birtles R."/>
            <person name="Probert W.S."/>
            <person name="Chiaraviglio L."/>
            <person name="Young S.K."/>
            <person name="Zeng Q."/>
            <person name="Gargeya S."/>
            <person name="Fitzgerald M."/>
            <person name="Haas B."/>
            <person name="Abouelleil A."/>
            <person name="Alvarado L."/>
            <person name="Arachchi H.M."/>
            <person name="Berlin A."/>
            <person name="Chapman S.B."/>
            <person name="Gearin G."/>
            <person name="Goldberg J."/>
            <person name="Griggs A."/>
            <person name="Gujja S."/>
            <person name="Hansen M."/>
            <person name="Heiman D."/>
            <person name="Howarth C."/>
            <person name="Larimer J."/>
            <person name="Lui A."/>
            <person name="MacDonald P.J.P."/>
            <person name="McCowen C."/>
            <person name="Montmayeur A."/>
            <person name="Murphy C."/>
            <person name="Neiman D."/>
            <person name="Pearson M."/>
            <person name="Priest M."/>
            <person name="Roberts A."/>
            <person name="Saif S."/>
            <person name="Shea T."/>
            <person name="Sisk P."/>
            <person name="Stolte C."/>
            <person name="Sykes S."/>
            <person name="Wortman J."/>
            <person name="Nusbaum C."/>
            <person name="Birren B."/>
        </authorList>
    </citation>
    <scope>NUCLEOTIDE SEQUENCE [LARGE SCALE GENOMIC DNA]</scope>
    <source>
        <strain evidence="1 2">Sb944nv</strain>
    </source>
</reference>
<keyword evidence="2" id="KW-1185">Reference proteome</keyword>
<dbReference type="HOGENOM" id="CLU_2178664_0_0_5"/>
<dbReference type="AlphaFoldDB" id="J0Q4D5"/>
<comment type="caution">
    <text evidence="1">The sequence shown here is derived from an EMBL/GenBank/DDBJ whole genome shotgun (WGS) entry which is preliminary data.</text>
</comment>
<dbReference type="Proteomes" id="UP000008947">
    <property type="component" value="Unassembled WGS sequence"/>
</dbReference>
<protein>
    <submittedName>
        <fullName evidence="1">Uncharacterized protein</fullName>
    </submittedName>
</protein>
<name>J0Q4D5_9HYPH</name>